<dbReference type="InterPro" id="IPR000477">
    <property type="entry name" value="RT_dom"/>
</dbReference>
<dbReference type="GO" id="GO:0003824">
    <property type="term" value="F:catalytic activity"/>
    <property type="evidence" value="ECO:0007669"/>
    <property type="project" value="InterPro"/>
</dbReference>
<dbReference type="GO" id="GO:0071897">
    <property type="term" value="P:DNA biosynthetic process"/>
    <property type="evidence" value="ECO:0007669"/>
    <property type="project" value="UniProtKB-ARBA"/>
</dbReference>
<dbReference type="RefSeq" id="XP_030747145.1">
    <property type="nucleotide sequence ID" value="XM_030891285.1"/>
</dbReference>
<sequence length="739" mass="85031">MDKLNFSHFNVRSLCSNFVAFRDFVVDGQFDIFGLSETWLSEKIASSSLTIPDYNIIRSDRIGRGGGTAFYIKKCYKFQNLELPASESGLEQLWISIKINGKNICFGTLYRPPNVNLLGCLTDLENSISTFLPSYDMLVFGSDFNVDLLTNNNSKIVLMNFFEKYGLHQTVKVPTRITNSNSSLIDIIVTSCSDMITDTETLLMDDISDHCLVTCKVNVRRKTAGVRFSTFRDYKNFNLVEFDHDMYNMDFDNIFVLHEVDDIVNHFTKLVTYLFDKHAPYKKVRFTKPPAPWITTNIKFMMRLRNKALTKFKKHKTEAAWQDYKQLRNLVTSSLRNEKKAYLSFQFKTNPKKFWLTLRRLKIRPGMPSHHEDTGTADEFNEFFINSVPKLCIDDNTNTYLQTYMSSKFLDDSNLFNFLEVDEKSILRVVREIKSNAKGCDGIDKGMIDLILPHLLRHITFIINTCIKKNHFPAAWKIANIIPTAKNSNPVRLSDYRPISILPFLSKILPFTQSGFRSRHSTATALLKVSDDLFRICDKGDTGCLLLDYSKAFDTLNHRILLKKLQYFGFSDCSLKLMACYLAGRQQRVFIRESPSTLLPVDRGVPQGSILDPLLFSIYTADFKTYLKNLSSHQYADDFQVYCSLSTDFKASEIKINEDLRIIYDISHHHGLFLNPNKTQLIFVDLKFTTMEKKKPILYSVEDLNKAVNAIRSGMPFKPASKLLVPRSTLQDKVKGEQL</sequence>
<evidence type="ECO:0000259" key="1">
    <source>
        <dbReference type="PROSITE" id="PS50878"/>
    </source>
</evidence>
<dbReference type="Proteomes" id="UP000504635">
    <property type="component" value="Unplaced"/>
</dbReference>
<dbReference type="PANTHER" id="PTHR33332">
    <property type="entry name" value="REVERSE TRANSCRIPTASE DOMAIN-CONTAINING PROTEIN"/>
    <property type="match status" value="1"/>
</dbReference>
<dbReference type="InterPro" id="IPR005135">
    <property type="entry name" value="Endo/exonuclease/phosphatase"/>
</dbReference>
<dbReference type="OrthoDB" id="6781885at2759"/>
<gene>
    <name evidence="3" type="primary">LOC115875782</name>
</gene>
<organism evidence="2 3">
    <name type="scientific">Sitophilus oryzae</name>
    <name type="common">Rice weevil</name>
    <name type="synonym">Curculio oryzae</name>
    <dbReference type="NCBI Taxonomy" id="7048"/>
    <lineage>
        <taxon>Eukaryota</taxon>
        <taxon>Metazoa</taxon>
        <taxon>Ecdysozoa</taxon>
        <taxon>Arthropoda</taxon>
        <taxon>Hexapoda</taxon>
        <taxon>Insecta</taxon>
        <taxon>Pterygota</taxon>
        <taxon>Neoptera</taxon>
        <taxon>Endopterygota</taxon>
        <taxon>Coleoptera</taxon>
        <taxon>Polyphaga</taxon>
        <taxon>Cucujiformia</taxon>
        <taxon>Curculionidae</taxon>
        <taxon>Dryophthorinae</taxon>
        <taxon>Sitophilus</taxon>
    </lineage>
</organism>
<proteinExistence type="predicted"/>
<dbReference type="Pfam" id="PF14529">
    <property type="entry name" value="Exo_endo_phos_2"/>
    <property type="match status" value="1"/>
</dbReference>
<dbReference type="AlphaFoldDB" id="A0A6J2X836"/>
<keyword evidence="2" id="KW-1185">Reference proteome</keyword>
<dbReference type="GeneID" id="115875782"/>
<dbReference type="CDD" id="cd01650">
    <property type="entry name" value="RT_nLTR_like"/>
    <property type="match status" value="1"/>
</dbReference>
<dbReference type="SUPFAM" id="SSF56219">
    <property type="entry name" value="DNase I-like"/>
    <property type="match status" value="1"/>
</dbReference>
<dbReference type="Pfam" id="PF00078">
    <property type="entry name" value="RVT_1"/>
    <property type="match status" value="1"/>
</dbReference>
<reference evidence="3" key="1">
    <citation type="submission" date="2025-08" db="UniProtKB">
        <authorList>
            <consortium name="RefSeq"/>
        </authorList>
    </citation>
    <scope>IDENTIFICATION</scope>
    <source>
        <tissue evidence="3">Gonads</tissue>
    </source>
</reference>
<feature type="domain" description="Reverse transcriptase" evidence="1">
    <location>
        <begin position="465"/>
        <end position="704"/>
    </location>
</feature>
<protein>
    <submittedName>
        <fullName evidence="3">Uncharacterized protein LOC115875782</fullName>
    </submittedName>
</protein>
<dbReference type="Gene3D" id="3.60.10.10">
    <property type="entry name" value="Endonuclease/exonuclease/phosphatase"/>
    <property type="match status" value="1"/>
</dbReference>
<dbReference type="InterPro" id="IPR043502">
    <property type="entry name" value="DNA/RNA_pol_sf"/>
</dbReference>
<evidence type="ECO:0000313" key="3">
    <source>
        <dbReference type="RefSeq" id="XP_030747145.1"/>
    </source>
</evidence>
<dbReference type="KEGG" id="soy:115875782"/>
<accession>A0A6J2X836</accession>
<name>A0A6J2X836_SITOR</name>
<evidence type="ECO:0000313" key="2">
    <source>
        <dbReference type="Proteomes" id="UP000504635"/>
    </source>
</evidence>
<dbReference type="Gene3D" id="1.10.10.60">
    <property type="entry name" value="Homeodomain-like"/>
    <property type="match status" value="1"/>
</dbReference>
<dbReference type="InterPro" id="IPR036691">
    <property type="entry name" value="Endo/exonu/phosph_ase_sf"/>
</dbReference>
<dbReference type="SUPFAM" id="SSF56672">
    <property type="entry name" value="DNA/RNA polymerases"/>
    <property type="match status" value="1"/>
</dbReference>
<dbReference type="InParanoid" id="A0A6J2X836"/>
<dbReference type="PROSITE" id="PS50878">
    <property type="entry name" value="RT_POL"/>
    <property type="match status" value="1"/>
</dbReference>